<dbReference type="Proteomes" id="UP001054821">
    <property type="component" value="Chromosome 7"/>
</dbReference>
<proteinExistence type="predicted"/>
<name>A0AAD4V2K2_PRUDU</name>
<comment type="caution">
    <text evidence="1">The sequence shown here is derived from an EMBL/GenBank/DDBJ whole genome shotgun (WGS) entry which is preliminary data.</text>
</comment>
<reference evidence="1 2" key="1">
    <citation type="journal article" date="2022" name="G3 (Bethesda)">
        <title>Whole-genome sequence and methylome profiling of the almond [Prunus dulcis (Mill.) D.A. Webb] cultivar 'Nonpareil'.</title>
        <authorList>
            <person name="D'Amico-Willman K.M."/>
            <person name="Ouma W.Z."/>
            <person name="Meulia T."/>
            <person name="Sideli G.M."/>
            <person name="Gradziel T.M."/>
            <person name="Fresnedo-Ramirez J."/>
        </authorList>
    </citation>
    <scope>NUCLEOTIDE SEQUENCE [LARGE SCALE GENOMIC DNA]</scope>
    <source>
        <strain evidence="1">Clone GOH B32 T37-40</strain>
    </source>
</reference>
<evidence type="ECO:0000313" key="1">
    <source>
        <dbReference type="EMBL" id="KAI5317148.1"/>
    </source>
</evidence>
<protein>
    <submittedName>
        <fullName evidence="1">Uncharacterized protein</fullName>
    </submittedName>
</protein>
<sequence length="125" mass="14253">MDHYDHHRQRRDLKHKGRNVVWSRPMDKCLIDALAVQARKSNKIDKRTTVGSEKLQQTENGNTGKGALIFTLINRLWIGRGTDPIEENGGRLSRPVVNLKYPLAIGFGEWVVENISKPKKAAKRL</sequence>
<organism evidence="1 2">
    <name type="scientific">Prunus dulcis</name>
    <name type="common">Almond</name>
    <name type="synonym">Amygdalus dulcis</name>
    <dbReference type="NCBI Taxonomy" id="3755"/>
    <lineage>
        <taxon>Eukaryota</taxon>
        <taxon>Viridiplantae</taxon>
        <taxon>Streptophyta</taxon>
        <taxon>Embryophyta</taxon>
        <taxon>Tracheophyta</taxon>
        <taxon>Spermatophyta</taxon>
        <taxon>Magnoliopsida</taxon>
        <taxon>eudicotyledons</taxon>
        <taxon>Gunneridae</taxon>
        <taxon>Pentapetalae</taxon>
        <taxon>rosids</taxon>
        <taxon>fabids</taxon>
        <taxon>Rosales</taxon>
        <taxon>Rosaceae</taxon>
        <taxon>Amygdaloideae</taxon>
        <taxon>Amygdaleae</taxon>
        <taxon>Prunus</taxon>
    </lineage>
</organism>
<keyword evidence="2" id="KW-1185">Reference proteome</keyword>
<dbReference type="AlphaFoldDB" id="A0AAD4V2K2"/>
<evidence type="ECO:0000313" key="2">
    <source>
        <dbReference type="Proteomes" id="UP001054821"/>
    </source>
</evidence>
<accession>A0AAD4V2K2</accession>
<dbReference type="EMBL" id="JAJFAZ020000007">
    <property type="protein sequence ID" value="KAI5317148.1"/>
    <property type="molecule type" value="Genomic_DNA"/>
</dbReference>
<gene>
    <name evidence="1" type="ORF">L3X38_036855</name>
</gene>